<dbReference type="SUPFAM" id="SSF51101">
    <property type="entry name" value="Mannose-binding lectins"/>
    <property type="match status" value="1"/>
</dbReference>
<proteinExistence type="inferred from homology"/>
<evidence type="ECO:0000259" key="3">
    <source>
        <dbReference type="Pfam" id="PF01419"/>
    </source>
</evidence>
<feature type="domain" description="Jacalin-type lectin" evidence="3">
    <location>
        <begin position="10"/>
        <end position="82"/>
    </location>
</feature>
<sequence length="94" mass="9839">MSASNAISVAPWGGKGGSQSWEFILPDGARLTEISVRCGAVLDSISFTYKDQEGTHSSRSFGGTGGTPYVTEAFADDELVIGLVDVSDHLTISL</sequence>
<dbReference type="OrthoDB" id="581739at2759"/>
<evidence type="ECO:0000256" key="2">
    <source>
        <dbReference type="ARBA" id="ARBA00022734"/>
    </source>
</evidence>
<reference evidence="4 5" key="1">
    <citation type="journal article" date="2017" name="Nat. Commun.">
        <title>Genome assembly with in vitro proximity ligation data and whole-genome triplication in lettuce.</title>
        <authorList>
            <person name="Reyes-Chin-Wo S."/>
            <person name="Wang Z."/>
            <person name="Yang X."/>
            <person name="Kozik A."/>
            <person name="Arikit S."/>
            <person name="Song C."/>
            <person name="Xia L."/>
            <person name="Froenicke L."/>
            <person name="Lavelle D.O."/>
            <person name="Truco M.J."/>
            <person name="Xia R."/>
            <person name="Zhu S."/>
            <person name="Xu C."/>
            <person name="Xu H."/>
            <person name="Xu X."/>
            <person name="Cox K."/>
            <person name="Korf I."/>
            <person name="Meyers B.C."/>
            <person name="Michelmore R.W."/>
        </authorList>
    </citation>
    <scope>NUCLEOTIDE SEQUENCE [LARGE SCALE GENOMIC DNA]</scope>
    <source>
        <strain evidence="5">cv. Salinas</strain>
        <tissue evidence="4">Seedlings</tissue>
    </source>
</reference>
<accession>A0A9R1UYN8</accession>
<dbReference type="AlphaFoldDB" id="A0A9R1UYN8"/>
<dbReference type="Proteomes" id="UP000235145">
    <property type="component" value="Unassembled WGS sequence"/>
</dbReference>
<dbReference type="GO" id="GO:0030246">
    <property type="term" value="F:carbohydrate binding"/>
    <property type="evidence" value="ECO:0007669"/>
    <property type="project" value="UniProtKB-KW"/>
</dbReference>
<name>A0A9R1UYN8_LACSA</name>
<dbReference type="InterPro" id="IPR001229">
    <property type="entry name" value="Jacalin-like_lectin_dom"/>
</dbReference>
<protein>
    <recommendedName>
        <fullName evidence="3">Jacalin-type lectin domain-containing protein</fullName>
    </recommendedName>
</protein>
<dbReference type="InterPro" id="IPR036404">
    <property type="entry name" value="Jacalin-like_lectin_dom_sf"/>
</dbReference>
<evidence type="ECO:0000256" key="1">
    <source>
        <dbReference type="ARBA" id="ARBA00006568"/>
    </source>
</evidence>
<dbReference type="Gene3D" id="2.100.10.30">
    <property type="entry name" value="Jacalin-like lectin domain"/>
    <property type="match status" value="1"/>
</dbReference>
<evidence type="ECO:0000313" key="5">
    <source>
        <dbReference type="Proteomes" id="UP000235145"/>
    </source>
</evidence>
<keyword evidence="5" id="KW-1185">Reference proteome</keyword>
<organism evidence="4 5">
    <name type="scientific">Lactuca sativa</name>
    <name type="common">Garden lettuce</name>
    <dbReference type="NCBI Taxonomy" id="4236"/>
    <lineage>
        <taxon>Eukaryota</taxon>
        <taxon>Viridiplantae</taxon>
        <taxon>Streptophyta</taxon>
        <taxon>Embryophyta</taxon>
        <taxon>Tracheophyta</taxon>
        <taxon>Spermatophyta</taxon>
        <taxon>Magnoliopsida</taxon>
        <taxon>eudicotyledons</taxon>
        <taxon>Gunneridae</taxon>
        <taxon>Pentapetalae</taxon>
        <taxon>asterids</taxon>
        <taxon>campanulids</taxon>
        <taxon>Asterales</taxon>
        <taxon>Asteraceae</taxon>
        <taxon>Cichorioideae</taxon>
        <taxon>Cichorieae</taxon>
        <taxon>Lactucinae</taxon>
        <taxon>Lactuca</taxon>
    </lineage>
</organism>
<dbReference type="PANTHER" id="PTHR46506">
    <property type="entry name" value="OS05G0143600 PROTEIN"/>
    <property type="match status" value="1"/>
</dbReference>
<keyword evidence="2" id="KW-0430">Lectin</keyword>
<dbReference type="EMBL" id="NBSK02000007">
    <property type="protein sequence ID" value="KAJ0195188.1"/>
    <property type="molecule type" value="Genomic_DNA"/>
</dbReference>
<comment type="similarity">
    <text evidence="1">Belongs to the jacalin lectin family.</text>
</comment>
<evidence type="ECO:0000313" key="4">
    <source>
        <dbReference type="EMBL" id="KAJ0195188.1"/>
    </source>
</evidence>
<gene>
    <name evidence="4" type="ORF">LSAT_V11C700355400</name>
</gene>
<comment type="caution">
    <text evidence="4">The sequence shown here is derived from an EMBL/GenBank/DDBJ whole genome shotgun (WGS) entry which is preliminary data.</text>
</comment>
<dbReference type="Pfam" id="PF01419">
    <property type="entry name" value="Jacalin"/>
    <property type="match status" value="1"/>
</dbReference>